<dbReference type="Proteomes" id="UP000320762">
    <property type="component" value="Unassembled WGS sequence"/>
</dbReference>
<sequence length="546" mass="60369">MPPRALQIPELISIICEHSSPRSLANLAQTCSFFAELALNALWANQLISTLLIKILPMGALAITSHESYSMMEPFYPTPGHLAVELTDDHWERVASYGARVRTVSHHLETHISTVIHFSPDLIRMWTHYAQRRGIGLAVCPNAQRMLWHVADPSAMTQELAFVLNRGLSSLSVTTLGCLPGRLLPAFNLELESWAQDSVTENLDHWVSLLISQCPALEYVSLPPVSALCSRALANSPALQCICLEYVLEVDQCHEAVSCPYPALNTVIMSAKLDQIMSFMRMLDGRRNLTSIDLNCLPSRGDIVPKIIVLLGMIARSCDATSLSALELRDKSLVTLNGMNPPYTIPSTHLHPFLAFHGLRFITIQLRGHIDIDDDDVEVFAQSWPLLRQLCLIKTLTPAMYELPGPSGVPLVSLKRIRTTPKCLISLALYCPRLRYLSIPIDLSSLPESGGDPAGGGVVHHHLETLRVGPVMGRELDIEETMSAVAMFLSCVFPSLRSVGSVLSWVPDVQVRFEELSNLLRKLANARQEERTALGTPGASQQFSRR</sequence>
<evidence type="ECO:0000313" key="2">
    <source>
        <dbReference type="Proteomes" id="UP000320762"/>
    </source>
</evidence>
<dbReference type="AlphaFoldDB" id="A0A550C5D5"/>
<dbReference type="InterPro" id="IPR032675">
    <property type="entry name" value="LRR_dom_sf"/>
</dbReference>
<proteinExistence type="predicted"/>
<dbReference type="Gene3D" id="3.80.10.10">
    <property type="entry name" value="Ribonuclease Inhibitor"/>
    <property type="match status" value="1"/>
</dbReference>
<evidence type="ECO:0008006" key="3">
    <source>
        <dbReference type="Google" id="ProtNLM"/>
    </source>
</evidence>
<protein>
    <recommendedName>
        <fullName evidence="3">F-box domain-containing protein</fullName>
    </recommendedName>
</protein>
<dbReference type="OrthoDB" id="3543113at2759"/>
<keyword evidence="2" id="KW-1185">Reference proteome</keyword>
<evidence type="ECO:0000313" key="1">
    <source>
        <dbReference type="EMBL" id="TRM60021.1"/>
    </source>
</evidence>
<organism evidence="1 2">
    <name type="scientific">Schizophyllum amplum</name>
    <dbReference type="NCBI Taxonomy" id="97359"/>
    <lineage>
        <taxon>Eukaryota</taxon>
        <taxon>Fungi</taxon>
        <taxon>Dikarya</taxon>
        <taxon>Basidiomycota</taxon>
        <taxon>Agaricomycotina</taxon>
        <taxon>Agaricomycetes</taxon>
        <taxon>Agaricomycetidae</taxon>
        <taxon>Agaricales</taxon>
        <taxon>Schizophyllaceae</taxon>
        <taxon>Schizophyllum</taxon>
    </lineage>
</organism>
<comment type="caution">
    <text evidence="1">The sequence shown here is derived from an EMBL/GenBank/DDBJ whole genome shotgun (WGS) entry which is preliminary data.</text>
</comment>
<dbReference type="EMBL" id="VDMD01000024">
    <property type="protein sequence ID" value="TRM60021.1"/>
    <property type="molecule type" value="Genomic_DNA"/>
</dbReference>
<reference evidence="1 2" key="1">
    <citation type="journal article" date="2019" name="New Phytol.">
        <title>Comparative genomics reveals unique wood-decay strategies and fruiting body development in the Schizophyllaceae.</title>
        <authorList>
            <person name="Almasi E."/>
            <person name="Sahu N."/>
            <person name="Krizsan K."/>
            <person name="Balint B."/>
            <person name="Kovacs G.M."/>
            <person name="Kiss B."/>
            <person name="Cseklye J."/>
            <person name="Drula E."/>
            <person name="Henrissat B."/>
            <person name="Nagy I."/>
            <person name="Chovatia M."/>
            <person name="Adam C."/>
            <person name="LaButti K."/>
            <person name="Lipzen A."/>
            <person name="Riley R."/>
            <person name="Grigoriev I.V."/>
            <person name="Nagy L.G."/>
        </authorList>
    </citation>
    <scope>NUCLEOTIDE SEQUENCE [LARGE SCALE GENOMIC DNA]</scope>
    <source>
        <strain evidence="1 2">NL-1724</strain>
    </source>
</reference>
<name>A0A550C5D5_9AGAR</name>
<accession>A0A550C5D5</accession>
<gene>
    <name evidence="1" type="ORF">BD626DRAFT_572124</name>
</gene>